<dbReference type="Proteomes" id="UP000886998">
    <property type="component" value="Unassembled WGS sequence"/>
</dbReference>
<comment type="caution">
    <text evidence="2">The sequence shown here is derived from an EMBL/GenBank/DDBJ whole genome shotgun (WGS) entry which is preliminary data.</text>
</comment>
<dbReference type="OrthoDB" id="8060926at2759"/>
<dbReference type="PANTHER" id="PTHR46704">
    <property type="entry name" value="CXC DOMAIN-CONTAINING PROTEIN-RELATED"/>
    <property type="match status" value="1"/>
</dbReference>
<dbReference type="EMBL" id="BMAV01010301">
    <property type="protein sequence ID" value="GFY55301.1"/>
    <property type="molecule type" value="Genomic_DNA"/>
</dbReference>
<dbReference type="PANTHER" id="PTHR46704:SF9">
    <property type="entry name" value="BHLH DOMAIN-CONTAINING PROTEIN"/>
    <property type="match status" value="1"/>
</dbReference>
<feature type="transmembrane region" description="Helical" evidence="1">
    <location>
        <begin position="49"/>
        <end position="66"/>
    </location>
</feature>
<keyword evidence="1" id="KW-1133">Transmembrane helix</keyword>
<keyword evidence="1" id="KW-0812">Transmembrane</keyword>
<organism evidence="2 3">
    <name type="scientific">Trichonephila inaurata madagascariensis</name>
    <dbReference type="NCBI Taxonomy" id="2747483"/>
    <lineage>
        <taxon>Eukaryota</taxon>
        <taxon>Metazoa</taxon>
        <taxon>Ecdysozoa</taxon>
        <taxon>Arthropoda</taxon>
        <taxon>Chelicerata</taxon>
        <taxon>Arachnida</taxon>
        <taxon>Araneae</taxon>
        <taxon>Araneomorphae</taxon>
        <taxon>Entelegynae</taxon>
        <taxon>Araneoidea</taxon>
        <taxon>Nephilidae</taxon>
        <taxon>Trichonephila</taxon>
        <taxon>Trichonephila inaurata</taxon>
    </lineage>
</organism>
<keyword evidence="3" id="KW-1185">Reference proteome</keyword>
<gene>
    <name evidence="2" type="primary">EVAR_89325_1</name>
    <name evidence="2" type="ORF">TNIN_493411</name>
</gene>
<dbReference type="AlphaFoldDB" id="A0A8X6XPI4"/>
<proteinExistence type="predicted"/>
<keyword evidence="1" id="KW-0472">Membrane</keyword>
<name>A0A8X6XPI4_9ARAC</name>
<accession>A0A8X6XPI4</accession>
<evidence type="ECO:0000256" key="1">
    <source>
        <dbReference type="SAM" id="Phobius"/>
    </source>
</evidence>
<evidence type="ECO:0000313" key="3">
    <source>
        <dbReference type="Proteomes" id="UP000886998"/>
    </source>
</evidence>
<protein>
    <submittedName>
        <fullName evidence="2">Uncharacterized protein</fullName>
    </submittedName>
</protein>
<reference evidence="2" key="1">
    <citation type="submission" date="2020-08" db="EMBL/GenBank/DDBJ databases">
        <title>Multicomponent nature underlies the extraordinary mechanical properties of spider dragline silk.</title>
        <authorList>
            <person name="Kono N."/>
            <person name="Nakamura H."/>
            <person name="Mori M."/>
            <person name="Yoshida Y."/>
            <person name="Ohtoshi R."/>
            <person name="Malay A.D."/>
            <person name="Moran D.A.P."/>
            <person name="Tomita M."/>
            <person name="Numata K."/>
            <person name="Arakawa K."/>
        </authorList>
    </citation>
    <scope>NUCLEOTIDE SEQUENCE</scope>
</reference>
<sequence length="174" mass="20250">MHHQLVHLETMEQSKKIAEDLHQHCIQVTYDLAIAKIAFQIQAMEKRKFVHLFICLGLFHIMMAYFKAIGKVISDCELTNVMVESSLLTSGSMNGFLYGKHFKRCKSLHPLVALGLEVLNFKSFLQHDNTTLTDMIEEVKRLQNCEISSFHNENEDLKELMNNYNIFMQLHNFT</sequence>
<evidence type="ECO:0000313" key="2">
    <source>
        <dbReference type="EMBL" id="GFY55301.1"/>
    </source>
</evidence>